<dbReference type="AlphaFoldDB" id="A0A633DBG5"/>
<evidence type="ECO:0000313" key="1">
    <source>
        <dbReference type="EMBL" id="EDH1792538.1"/>
    </source>
</evidence>
<sequence length="91" mass="10068">MRVEKRTIDDQLESLTFHTHHFPGTTCTVTIAVLPDGFVAGAGKSACIDPALFDAETGRDIAISNAKSDATSRLWELEGWYLKQTMKRNTL</sequence>
<dbReference type="Pfam" id="PF13876">
    <property type="entry name" value="Phage_gp49_66"/>
    <property type="match status" value="1"/>
</dbReference>
<name>A0A633DBG5_SALER</name>
<accession>A0A633DBG5</accession>
<protein>
    <submittedName>
        <fullName evidence="1">Uncharacterized protein</fullName>
    </submittedName>
</protein>
<reference evidence="1" key="1">
    <citation type="submission" date="2019-10" db="EMBL/GenBank/DDBJ databases">
        <authorList>
            <consortium name="PulseNet: The National Subtyping Network for Foodborne Disease Surveillance"/>
            <person name="Tarr C.L."/>
            <person name="Trees E."/>
            <person name="Katz L.S."/>
            <person name="Carleton-Romer H.A."/>
            <person name="Stroika S."/>
            <person name="Kucerova Z."/>
            <person name="Roache K.F."/>
            <person name="Sabol A.L."/>
            <person name="Besser J."/>
            <person name="Gerner-Smidt P."/>
        </authorList>
    </citation>
    <scope>NUCLEOTIDE SEQUENCE</scope>
    <source>
        <strain evidence="1">PNUSAS100866</strain>
    </source>
</reference>
<dbReference type="EMBL" id="AAMGRQ010000003">
    <property type="protein sequence ID" value="EDH1792538.1"/>
    <property type="molecule type" value="Genomic_DNA"/>
</dbReference>
<organism evidence="1">
    <name type="scientific">Salmonella enterica</name>
    <name type="common">Salmonella choleraesuis</name>
    <dbReference type="NCBI Taxonomy" id="28901"/>
    <lineage>
        <taxon>Bacteria</taxon>
        <taxon>Pseudomonadati</taxon>
        <taxon>Pseudomonadota</taxon>
        <taxon>Gammaproteobacteria</taxon>
        <taxon>Enterobacterales</taxon>
        <taxon>Enterobacteriaceae</taxon>
        <taxon>Salmonella</taxon>
    </lineage>
</organism>
<comment type="caution">
    <text evidence="1">The sequence shown here is derived from an EMBL/GenBank/DDBJ whole genome shotgun (WGS) entry which is preliminary data.</text>
</comment>
<proteinExistence type="predicted"/>
<dbReference type="InterPro" id="IPR025915">
    <property type="entry name" value="Phage_gp49_66"/>
</dbReference>
<gene>
    <name evidence="1" type="ORF">GC469_03840</name>
</gene>